<dbReference type="Proteomes" id="UP000177165">
    <property type="component" value="Unassembled WGS sequence"/>
</dbReference>
<comment type="caution">
    <text evidence="1">The sequence shown here is derived from an EMBL/GenBank/DDBJ whole genome shotgun (WGS) entry which is preliminary data.</text>
</comment>
<reference evidence="1 2" key="1">
    <citation type="journal article" date="2016" name="Nat. Commun.">
        <title>Thousands of microbial genomes shed light on interconnected biogeochemical processes in an aquifer system.</title>
        <authorList>
            <person name="Anantharaman K."/>
            <person name="Brown C.T."/>
            <person name="Hug L.A."/>
            <person name="Sharon I."/>
            <person name="Castelle C.J."/>
            <person name="Probst A.J."/>
            <person name="Thomas B.C."/>
            <person name="Singh A."/>
            <person name="Wilkins M.J."/>
            <person name="Karaoz U."/>
            <person name="Brodie E.L."/>
            <person name="Williams K.H."/>
            <person name="Hubbard S.S."/>
            <person name="Banfield J.F."/>
        </authorList>
    </citation>
    <scope>NUCLEOTIDE SEQUENCE [LARGE SCALE GENOMIC DNA]</scope>
</reference>
<dbReference type="EMBL" id="MHKB01000011">
    <property type="protein sequence ID" value="OGY78981.1"/>
    <property type="molecule type" value="Genomic_DNA"/>
</dbReference>
<accession>A0A1G2AQ20</accession>
<evidence type="ECO:0000313" key="2">
    <source>
        <dbReference type="Proteomes" id="UP000177165"/>
    </source>
</evidence>
<name>A0A1G2AQ20_9BACT</name>
<dbReference type="Gene3D" id="3.40.50.2000">
    <property type="entry name" value="Glycogen Phosphorylase B"/>
    <property type="match status" value="1"/>
</dbReference>
<gene>
    <name evidence="1" type="ORF">A3B74_03790</name>
</gene>
<dbReference type="SUPFAM" id="SSF53756">
    <property type="entry name" value="UDP-Glycosyltransferase/glycogen phosphorylase"/>
    <property type="match status" value="1"/>
</dbReference>
<evidence type="ECO:0000313" key="1">
    <source>
        <dbReference type="EMBL" id="OGY78981.1"/>
    </source>
</evidence>
<dbReference type="AlphaFoldDB" id="A0A1G2AQ20"/>
<proteinExistence type="predicted"/>
<dbReference type="Pfam" id="PF13692">
    <property type="entry name" value="Glyco_trans_1_4"/>
    <property type="match status" value="1"/>
</dbReference>
<dbReference type="STRING" id="1798540.A3B74_03790"/>
<protein>
    <recommendedName>
        <fullName evidence="3">Glycosyltransferase subfamily 4-like N-terminal domain-containing protein</fullName>
    </recommendedName>
</protein>
<dbReference type="PANTHER" id="PTHR12526:SF630">
    <property type="entry name" value="GLYCOSYLTRANSFERASE"/>
    <property type="match status" value="1"/>
</dbReference>
<sequence>MLQNSIDIVMFGMSAAFEWEQGFRNRNFFILQALLKHPRVSRIILVDFVPPTLKRALKEYYYAKLFQGAGALLRGWNFRCTQAKQNLYVYSGISHKPLVKVLTHLGIQRPVLWSYNPLVVDYLADIPHSFFVFDAVDNWSVHSAYRKHAKELVKNYDVIHNDADVIFTVAPELRNVFRGHTQVHWIPNGVDFAHFSTPRAVPQDLASIPHPRLGYTGVIQDRFDVALLSHVVAERPDWHFVLIGDVWPDAHIESLRKYPHVHFFGRKTYDILPAYLQHIDVGIVPHKVNAFTQTMNPLKIYEYLACGKPVVSTPVAGTEMFAHYVSCAPTAQQFQHALTEALRDDSIERVQQRQAFMRAHTWENRVQRMFAIMDTVH</sequence>
<dbReference type="PANTHER" id="PTHR12526">
    <property type="entry name" value="GLYCOSYLTRANSFERASE"/>
    <property type="match status" value="1"/>
</dbReference>
<evidence type="ECO:0008006" key="3">
    <source>
        <dbReference type="Google" id="ProtNLM"/>
    </source>
</evidence>
<organism evidence="1 2">
    <name type="scientific">Candidatus Kerfeldbacteria bacterium RIFCSPHIGHO2_02_FULL_42_14</name>
    <dbReference type="NCBI Taxonomy" id="1798540"/>
    <lineage>
        <taxon>Bacteria</taxon>
        <taxon>Candidatus Kerfeldiibacteriota</taxon>
    </lineage>
</organism>